<protein>
    <submittedName>
        <fullName evidence="1">Uncharacterized protein</fullName>
    </submittedName>
</protein>
<keyword evidence="2" id="KW-1185">Reference proteome</keyword>
<reference evidence="1 2" key="1">
    <citation type="submission" date="2018-03" db="EMBL/GenBank/DDBJ databases">
        <title>Genomic Encyclopedia of Archaeal and Bacterial Type Strains, Phase II (KMG-II): from individual species to whole genera.</title>
        <authorList>
            <person name="Goeker M."/>
        </authorList>
    </citation>
    <scope>NUCLEOTIDE SEQUENCE [LARGE SCALE GENOMIC DNA]</scope>
    <source>
        <strain evidence="1 2">DSM 28229</strain>
    </source>
</reference>
<dbReference type="EMBL" id="QGDO01000003">
    <property type="protein sequence ID" value="PWJ42235.1"/>
    <property type="molecule type" value="Genomic_DNA"/>
</dbReference>
<dbReference type="RefSeq" id="WP_146201694.1">
    <property type="nucleotide sequence ID" value="NZ_QGDO01000003.1"/>
</dbReference>
<accession>A0A315Z9J6</accession>
<organism evidence="1 2">
    <name type="scientific">Sediminitomix flava</name>
    <dbReference type="NCBI Taxonomy" id="379075"/>
    <lineage>
        <taxon>Bacteria</taxon>
        <taxon>Pseudomonadati</taxon>
        <taxon>Bacteroidota</taxon>
        <taxon>Cytophagia</taxon>
        <taxon>Cytophagales</taxon>
        <taxon>Flammeovirgaceae</taxon>
        <taxon>Sediminitomix</taxon>
    </lineage>
</organism>
<proteinExistence type="predicted"/>
<dbReference type="Proteomes" id="UP000245535">
    <property type="component" value="Unassembled WGS sequence"/>
</dbReference>
<name>A0A315Z9J6_SEDFL</name>
<dbReference type="AlphaFoldDB" id="A0A315Z9J6"/>
<comment type="caution">
    <text evidence="1">The sequence shown here is derived from an EMBL/GenBank/DDBJ whole genome shotgun (WGS) entry which is preliminary data.</text>
</comment>
<gene>
    <name evidence="1" type="ORF">BC781_103487</name>
</gene>
<evidence type="ECO:0000313" key="2">
    <source>
        <dbReference type="Proteomes" id="UP000245535"/>
    </source>
</evidence>
<sequence length="415" mass="48891">MGQSKTTPTQTLTTILQQRYPYLNKEKTIETWGKTINTYDKRGKNFSAIINRKPLPIILRALGLRSQVAQMIRLSKTSKKELFLYIKAFHYYLDHCQELYNAIDRGSITKVIDGFSLVLAKYNFDLDRYEKMEKPVVAMCKRVLLNYIDTEKLANVFEKLIILQKLRFIMEHVAFLENKHHEFLPVIDNGLIELSYKAHERIQLFYKILISNYVFNKSNYIEIFIQLCKYKGAQELFKEELKNNKQDEHITQFENSISNHDAEEWLHFIAKIHPNIQIQDPMGKNISRYENQPFKLTDLYTPEVDKILHQIFEAVKDKLECSLSEWKDKFREENTPLINWKGNVNELKAIFFLLQLHRDFKIISSSKKDNINQRIKQNFTCNGESLVNKENLAKNVSTSNYISKLPADLYSVAIK</sequence>
<evidence type="ECO:0000313" key="1">
    <source>
        <dbReference type="EMBL" id="PWJ42235.1"/>
    </source>
</evidence>